<dbReference type="NCBIfam" id="NF041915">
    <property type="entry name" value="HVO_2901"/>
    <property type="match status" value="1"/>
</dbReference>
<dbReference type="RefSeq" id="WP_076431659.1">
    <property type="nucleotide sequence ID" value="NZ_FTNO01000005.1"/>
</dbReference>
<dbReference type="Proteomes" id="UP000186914">
    <property type="component" value="Unassembled WGS sequence"/>
</dbReference>
<protein>
    <submittedName>
        <fullName evidence="1">Uncharacterized protein</fullName>
    </submittedName>
</protein>
<gene>
    <name evidence="1" type="ORF">SAMN05421858_3813</name>
</gene>
<organism evidence="1 2">
    <name type="scientific">Haladaptatus litoreus</name>
    <dbReference type="NCBI Taxonomy" id="553468"/>
    <lineage>
        <taxon>Archaea</taxon>
        <taxon>Methanobacteriati</taxon>
        <taxon>Methanobacteriota</taxon>
        <taxon>Stenosarchaea group</taxon>
        <taxon>Halobacteria</taxon>
        <taxon>Halobacteriales</taxon>
        <taxon>Haladaptataceae</taxon>
        <taxon>Haladaptatus</taxon>
    </lineage>
</organism>
<dbReference type="AlphaFoldDB" id="A0A1N7DWR9"/>
<dbReference type="InterPro" id="IPR049703">
    <property type="entry name" value="HVO_2901-like"/>
</dbReference>
<sequence length="65" mass="7565">MQPELASRERATDIDRLFCRECGERFEADTATDDGWRYRCPNEDCDGSGIREDLYPVEDVLPSHR</sequence>
<name>A0A1N7DWR9_9EURY</name>
<dbReference type="OrthoDB" id="334705at2157"/>
<evidence type="ECO:0000313" key="2">
    <source>
        <dbReference type="Proteomes" id="UP000186914"/>
    </source>
</evidence>
<reference evidence="2" key="1">
    <citation type="submission" date="2017-01" db="EMBL/GenBank/DDBJ databases">
        <authorList>
            <person name="Varghese N."/>
            <person name="Submissions S."/>
        </authorList>
    </citation>
    <scope>NUCLEOTIDE SEQUENCE [LARGE SCALE GENOMIC DNA]</scope>
    <source>
        <strain evidence="2">CGMCC 1.7737</strain>
    </source>
</reference>
<proteinExistence type="predicted"/>
<keyword evidence="2" id="KW-1185">Reference proteome</keyword>
<accession>A0A1N7DWR9</accession>
<dbReference type="EMBL" id="FTNO01000005">
    <property type="protein sequence ID" value="SIR80273.1"/>
    <property type="molecule type" value="Genomic_DNA"/>
</dbReference>
<evidence type="ECO:0000313" key="1">
    <source>
        <dbReference type="EMBL" id="SIR80273.1"/>
    </source>
</evidence>